<proteinExistence type="predicted"/>
<evidence type="ECO:0000313" key="7">
    <source>
        <dbReference type="Proteomes" id="UP000199205"/>
    </source>
</evidence>
<dbReference type="InterPro" id="IPR036259">
    <property type="entry name" value="MFS_trans_sf"/>
</dbReference>
<dbReference type="PANTHER" id="PTHR11360:SF284">
    <property type="entry name" value="EG:103B4.3 PROTEIN-RELATED"/>
    <property type="match status" value="1"/>
</dbReference>
<keyword evidence="2 4" id="KW-1133">Transmembrane helix</keyword>
<dbReference type="SUPFAM" id="SSF103473">
    <property type="entry name" value="MFS general substrate transporter"/>
    <property type="match status" value="1"/>
</dbReference>
<dbReference type="PANTHER" id="PTHR11360">
    <property type="entry name" value="MONOCARBOXYLATE TRANSPORTER"/>
    <property type="match status" value="1"/>
</dbReference>
<keyword evidence="1 4" id="KW-0812">Transmembrane</keyword>
<sequence>MSELAVLREYEEADTREGWKVVAATHVLTAVTFGAAYSFSATFPGLAAEFSASRGETALVFSISAFLFYSLGAIAGPLADRRSPRSLVVLGLAAMILGYIGASRAGSLLSLYIWYGFGVGFGIGLSYVPALGVVQSWFIRKRSQASGIATAGLGLGTLILPFAVGQALPSIGWRGCFVALACVFAGLALPAAMFIRKRRDNTSRPSVRDGHADALTLWRDSRFCLFYIVLILSSFCTFIPYVHIVAAAQDMGLSIQDGTALVGLIGVGNVIGRFFLAGLGDRLGRRRLLASLTFAVAGSFALWASATGMIQLALFALTFGMSYGGCVGLYPAVAADLFGTRRIGAVLGYLYTAVGIAALIGPTAAGFIFDRTGSYFGPIVASGVAAFIAGFIALRLERKSAIAL</sequence>
<reference evidence="6 7" key="1">
    <citation type="submission" date="2016-08" db="EMBL/GenBank/DDBJ databases">
        <authorList>
            <person name="Seilhamer J.J."/>
        </authorList>
    </citation>
    <scope>NUCLEOTIDE SEQUENCE [LARGE SCALE GENOMIC DNA]</scope>
    <source>
        <strain evidence="6 7">P1-7</strain>
    </source>
</reference>
<accession>A0A1C3V8S7</accession>
<dbReference type="AlphaFoldDB" id="A0A1C3V8S7"/>
<evidence type="ECO:0000259" key="5">
    <source>
        <dbReference type="PROSITE" id="PS50850"/>
    </source>
</evidence>
<protein>
    <submittedName>
        <fullName evidence="6">Cyanate permease</fullName>
    </submittedName>
</protein>
<dbReference type="InterPro" id="IPR011701">
    <property type="entry name" value="MFS"/>
</dbReference>
<dbReference type="OrthoDB" id="9796632at2"/>
<dbReference type="RefSeq" id="WP_051963317.1">
    <property type="nucleotide sequence ID" value="NZ_FMAF01000004.1"/>
</dbReference>
<dbReference type="Gene3D" id="1.20.1250.20">
    <property type="entry name" value="MFS general substrate transporter like domains"/>
    <property type="match status" value="1"/>
</dbReference>
<dbReference type="GO" id="GO:0022857">
    <property type="term" value="F:transmembrane transporter activity"/>
    <property type="evidence" value="ECO:0007669"/>
    <property type="project" value="InterPro"/>
</dbReference>
<feature type="transmembrane region" description="Helical" evidence="4">
    <location>
        <begin position="375"/>
        <end position="394"/>
    </location>
</feature>
<gene>
    <name evidence="6" type="ORF">GA0061101_104427</name>
</gene>
<feature type="transmembrane region" description="Helical" evidence="4">
    <location>
        <begin position="346"/>
        <end position="369"/>
    </location>
</feature>
<feature type="transmembrane region" description="Helical" evidence="4">
    <location>
        <begin position="171"/>
        <end position="195"/>
    </location>
</feature>
<evidence type="ECO:0000256" key="1">
    <source>
        <dbReference type="ARBA" id="ARBA00022692"/>
    </source>
</evidence>
<keyword evidence="3 4" id="KW-0472">Membrane</keyword>
<feature type="transmembrane region" description="Helical" evidence="4">
    <location>
        <begin position="21"/>
        <end position="39"/>
    </location>
</feature>
<feature type="transmembrane region" description="Helical" evidence="4">
    <location>
        <begin position="258"/>
        <end position="276"/>
    </location>
</feature>
<feature type="transmembrane region" description="Helical" evidence="4">
    <location>
        <begin position="146"/>
        <end position="165"/>
    </location>
</feature>
<feature type="transmembrane region" description="Helical" evidence="4">
    <location>
        <begin position="288"/>
        <end position="306"/>
    </location>
</feature>
<dbReference type="EMBL" id="FMAF01000004">
    <property type="protein sequence ID" value="SCB24075.1"/>
    <property type="molecule type" value="Genomic_DNA"/>
</dbReference>
<feature type="transmembrane region" description="Helical" evidence="4">
    <location>
        <begin position="224"/>
        <end position="246"/>
    </location>
</feature>
<dbReference type="InterPro" id="IPR020846">
    <property type="entry name" value="MFS_dom"/>
</dbReference>
<feature type="transmembrane region" description="Helical" evidence="4">
    <location>
        <begin position="86"/>
        <end position="106"/>
    </location>
</feature>
<evidence type="ECO:0000256" key="3">
    <source>
        <dbReference type="ARBA" id="ARBA00023136"/>
    </source>
</evidence>
<organism evidence="6 7">
    <name type="scientific">Rhizobium lusitanum</name>
    <dbReference type="NCBI Taxonomy" id="293958"/>
    <lineage>
        <taxon>Bacteria</taxon>
        <taxon>Pseudomonadati</taxon>
        <taxon>Pseudomonadota</taxon>
        <taxon>Alphaproteobacteria</taxon>
        <taxon>Hyphomicrobiales</taxon>
        <taxon>Rhizobiaceae</taxon>
        <taxon>Rhizobium/Agrobacterium group</taxon>
        <taxon>Rhizobium</taxon>
    </lineage>
</organism>
<dbReference type="PROSITE" id="PS50850">
    <property type="entry name" value="MFS"/>
    <property type="match status" value="1"/>
</dbReference>
<feature type="transmembrane region" description="Helical" evidence="4">
    <location>
        <begin position="312"/>
        <end position="334"/>
    </location>
</feature>
<name>A0A1C3V8S7_9HYPH</name>
<feature type="transmembrane region" description="Helical" evidence="4">
    <location>
        <begin position="112"/>
        <end position="134"/>
    </location>
</feature>
<dbReference type="Proteomes" id="UP000199205">
    <property type="component" value="Unassembled WGS sequence"/>
</dbReference>
<evidence type="ECO:0000313" key="6">
    <source>
        <dbReference type="EMBL" id="SCB24075.1"/>
    </source>
</evidence>
<dbReference type="Pfam" id="PF07690">
    <property type="entry name" value="MFS_1"/>
    <property type="match status" value="1"/>
</dbReference>
<feature type="transmembrane region" description="Helical" evidence="4">
    <location>
        <begin position="59"/>
        <end position="79"/>
    </location>
</feature>
<evidence type="ECO:0000256" key="4">
    <source>
        <dbReference type="SAM" id="Phobius"/>
    </source>
</evidence>
<evidence type="ECO:0000256" key="2">
    <source>
        <dbReference type="ARBA" id="ARBA00022989"/>
    </source>
</evidence>
<feature type="domain" description="Major facilitator superfamily (MFS) profile" evidence="5">
    <location>
        <begin position="18"/>
        <end position="401"/>
    </location>
</feature>
<dbReference type="InterPro" id="IPR050327">
    <property type="entry name" value="Proton-linked_MCT"/>
</dbReference>